<dbReference type="Pfam" id="PF01095">
    <property type="entry name" value="Pectinesterase"/>
    <property type="match status" value="1"/>
</dbReference>
<evidence type="ECO:0000256" key="1">
    <source>
        <dbReference type="ARBA" id="ARBA00022801"/>
    </source>
</evidence>
<dbReference type="PROSITE" id="PS00503">
    <property type="entry name" value="PECTINESTERASE_2"/>
    <property type="match status" value="1"/>
</dbReference>
<dbReference type="Pfam" id="PF13472">
    <property type="entry name" value="Lipase_GDSL_2"/>
    <property type="match status" value="1"/>
</dbReference>
<dbReference type="AlphaFoldDB" id="A0A975YLK8"/>
<dbReference type="KEGG" id="vos:KNV97_03640"/>
<dbReference type="GO" id="GO:0042545">
    <property type="term" value="P:cell wall modification"/>
    <property type="evidence" value="ECO:0007669"/>
    <property type="project" value="InterPro"/>
</dbReference>
<keyword evidence="6" id="KW-1185">Reference proteome</keyword>
<evidence type="ECO:0000259" key="3">
    <source>
        <dbReference type="Pfam" id="PF01095"/>
    </source>
</evidence>
<sequence length="855" mass="95239">MNRYQIALGVSALLYGGGLMAVPLYDVVVAQDGSGDFISVQQAIDAAPRDNQQFVIYIRNGVYKERLNISRDRLYLIGEDREHTIITASYANGTLDKNGVRMGTSGSRTVYVDANDFKARTLTIENGFDFIANQAKSDDDPSKLQHTQAVALMVSRTADRAQFKDVNLVGYQDTLYLRGGRSVFEQSRISGTVDFIFGHGTGLFKQAEIIARDRDDVESGGVYGYITAPSTNINQPFGLVFKDCRITKEPGVPANSYGLGRPWHPTTTFSDGRYADPNAIGHAAFINCEMDNHIYGWDRMSGKDINQQPIWFYPSDSRFWEYGNWGEGAVSVAQRPQLSDEDNLAYQDNVILAGWEPDLSLGSESELQGEVLHQLMKFPSQVTVKDSLGQQSMVDTDQRGRYRISIAGMTPPLLISADDHSGASCLHSDQPRSICVSALVADVVNNGITTGNVNAFSDLQVSELAEQAGIDGPQQLLGMERLPVFSRSVWLQTKRNFIDFSQQTEEKFSPVDYSEQWHQEMKSLSNKVIHNRGYNSQTGLANQVSLTDLAFQPILSLEPGANYLKNKTQLALAQQRITEADTRLFIVGDSTASNYEPDVYPRMGWGQALAAKLTANPSLSVVNAARSGRSSRDYINGLWLSYLRLLVKPGDYLFIQFGHNDEKCNGAKAKRGVIDVANLCTYPNDVSGLPQFEQGEELLSFQHSLERYIAFALEHKMHPVLLTSVPRVLNADNQAALPITANQHITRQNSQQGYKYVGSYYQTVLDTAQYHQLPLLDIQQRVVSAANQHGNWRQLWLAVDSAEFPYYLGRTGSLEKPDTTHFQQQGAEMVADLVLDEIQRNQALKKLARKLKIEQ</sequence>
<reference evidence="5" key="1">
    <citation type="submission" date="2021-06" db="EMBL/GenBank/DDBJ databases">
        <title>Vibrio nov. sp., novel gut bacterium isolated from Yellow Sea oyster.</title>
        <authorList>
            <person name="Muhammad N."/>
            <person name="Nguyen T.H."/>
            <person name="Lee Y.-J."/>
            <person name="Ko J."/>
            <person name="Kim S.-G."/>
        </authorList>
    </citation>
    <scope>NUCLEOTIDE SEQUENCE</scope>
    <source>
        <strain evidence="5">OG9-811</strain>
    </source>
</reference>
<accession>A0A975YLK8</accession>
<evidence type="ECO:0000313" key="5">
    <source>
        <dbReference type="EMBL" id="QXO15526.1"/>
    </source>
</evidence>
<dbReference type="PANTHER" id="PTHR31321">
    <property type="entry name" value="ACYL-COA THIOESTER HYDROLASE YBHC-RELATED"/>
    <property type="match status" value="1"/>
</dbReference>
<proteinExistence type="predicted"/>
<dbReference type="GO" id="GO:0030599">
    <property type="term" value="F:pectinesterase activity"/>
    <property type="evidence" value="ECO:0007669"/>
    <property type="project" value="InterPro"/>
</dbReference>
<dbReference type="EMBL" id="CP076642">
    <property type="protein sequence ID" value="QXO15526.1"/>
    <property type="molecule type" value="Genomic_DNA"/>
</dbReference>
<name>A0A975YLK8_9VIBR</name>
<dbReference type="Proteomes" id="UP000694232">
    <property type="component" value="Chromosome 2"/>
</dbReference>
<dbReference type="PANTHER" id="PTHR31321:SF57">
    <property type="entry name" value="PECTINESTERASE 53-RELATED"/>
    <property type="match status" value="1"/>
</dbReference>
<evidence type="ECO:0000256" key="2">
    <source>
        <dbReference type="PROSITE-ProRule" id="PRU10040"/>
    </source>
</evidence>
<gene>
    <name evidence="5" type="ORF">KNV97_03640</name>
</gene>
<keyword evidence="1" id="KW-0378">Hydrolase</keyword>
<dbReference type="InterPro" id="IPR013830">
    <property type="entry name" value="SGNH_hydro"/>
</dbReference>
<feature type="active site" evidence="2">
    <location>
        <position position="194"/>
    </location>
</feature>
<dbReference type="GO" id="GO:0009279">
    <property type="term" value="C:cell outer membrane"/>
    <property type="evidence" value="ECO:0007669"/>
    <property type="project" value="TreeGrafter"/>
</dbReference>
<feature type="domain" description="Pectinesterase catalytic" evidence="3">
    <location>
        <begin position="26"/>
        <end position="265"/>
    </location>
</feature>
<dbReference type="InterPro" id="IPR000070">
    <property type="entry name" value="Pectinesterase_cat"/>
</dbReference>
<organism evidence="5 6">
    <name type="scientific">Vibrio ostreae</name>
    <dbReference type="NCBI Taxonomy" id="2841925"/>
    <lineage>
        <taxon>Bacteria</taxon>
        <taxon>Pseudomonadati</taxon>
        <taxon>Pseudomonadota</taxon>
        <taxon>Gammaproteobacteria</taxon>
        <taxon>Vibrionales</taxon>
        <taxon>Vibrionaceae</taxon>
        <taxon>Vibrio</taxon>
    </lineage>
</organism>
<evidence type="ECO:0000259" key="4">
    <source>
        <dbReference type="Pfam" id="PF13472"/>
    </source>
</evidence>
<protein>
    <submittedName>
        <fullName evidence="5">Pectin esterase</fullName>
    </submittedName>
</protein>
<dbReference type="InterPro" id="IPR033131">
    <property type="entry name" value="Pectinesterase_Asp_AS"/>
</dbReference>
<dbReference type="RefSeq" id="WP_218561546.1">
    <property type="nucleotide sequence ID" value="NZ_CP076642.1"/>
</dbReference>
<evidence type="ECO:0000313" key="6">
    <source>
        <dbReference type="Proteomes" id="UP000694232"/>
    </source>
</evidence>
<feature type="domain" description="SGNH hydrolase-type esterase" evidence="4">
    <location>
        <begin position="587"/>
        <end position="826"/>
    </location>
</feature>